<dbReference type="PANTHER" id="PTHR48094:SF19">
    <property type="entry name" value="DJ-1_PFPI DOMAIN-CONTAINING PROTEIN"/>
    <property type="match status" value="1"/>
</dbReference>
<dbReference type="InterPro" id="IPR002818">
    <property type="entry name" value="DJ-1/PfpI"/>
</dbReference>
<dbReference type="AlphaFoldDB" id="A0AAE4MET9"/>
<dbReference type="InterPro" id="IPR050325">
    <property type="entry name" value="Prot/Nucl_acid_deglycase"/>
</dbReference>
<keyword evidence="3" id="KW-1185">Reference proteome</keyword>
<reference evidence="2 3" key="1">
    <citation type="submission" date="2023-06" db="EMBL/GenBank/DDBJ databases">
        <title>Genome sequence of Methancorpusculaceae sp. Cs1.</title>
        <authorList>
            <person name="Protasov E."/>
            <person name="Platt K."/>
            <person name="Poehlein A."/>
            <person name="Daniel R."/>
            <person name="Brune A."/>
        </authorList>
    </citation>
    <scope>NUCLEOTIDE SEQUENCE [LARGE SCALE GENOMIC DNA]</scope>
    <source>
        <strain evidence="2 3">Cs1</strain>
    </source>
</reference>
<organism evidence="2 3">
    <name type="scientific">Methanorbis rubei</name>
    <dbReference type="NCBI Taxonomy" id="3028300"/>
    <lineage>
        <taxon>Archaea</taxon>
        <taxon>Methanobacteriati</taxon>
        <taxon>Methanobacteriota</taxon>
        <taxon>Stenosarchaea group</taxon>
        <taxon>Methanomicrobia</taxon>
        <taxon>Methanomicrobiales</taxon>
        <taxon>Methanocorpusculaceae</taxon>
        <taxon>Methanorbis</taxon>
    </lineage>
</organism>
<dbReference type="SUPFAM" id="SSF52317">
    <property type="entry name" value="Class I glutamine amidotransferase-like"/>
    <property type="match status" value="1"/>
</dbReference>
<evidence type="ECO:0000313" key="2">
    <source>
        <dbReference type="EMBL" id="MDV0442816.1"/>
    </source>
</evidence>
<evidence type="ECO:0000313" key="3">
    <source>
        <dbReference type="Proteomes" id="UP001283212"/>
    </source>
</evidence>
<dbReference type="EC" id="3.2.-.-" evidence="2"/>
<dbReference type="Pfam" id="PF01965">
    <property type="entry name" value="DJ-1_PfpI"/>
    <property type="match status" value="1"/>
</dbReference>
<comment type="caution">
    <text evidence="2">The sequence shown here is derived from an EMBL/GenBank/DDBJ whole genome shotgun (WGS) entry which is preliminary data.</text>
</comment>
<sequence>MKKIIYVYLPDTMAEWELGNVLQAFAMEPMLCSGKKHFTVKTVGLTREAVKTLGGLTVIPDCVIAEMNDSDAAALLFPGAETWKDEIHQPILEKAVAYFEKGVLVAAACGATVALADLGLLNERRHTSNALEYLKACSPNYQGEALYQNAPAAADGNIITASVAGALLWAKKIIEHLELYPQPVIEAWYRYFQTGDPNCYLELIAATEEQ</sequence>
<keyword evidence="2" id="KW-0378">Hydrolase</keyword>
<dbReference type="Gene3D" id="3.40.50.880">
    <property type="match status" value="1"/>
</dbReference>
<dbReference type="GO" id="GO:0005737">
    <property type="term" value="C:cytoplasm"/>
    <property type="evidence" value="ECO:0007669"/>
    <property type="project" value="TreeGrafter"/>
</dbReference>
<proteinExistence type="predicted"/>
<evidence type="ECO:0000259" key="1">
    <source>
        <dbReference type="Pfam" id="PF01965"/>
    </source>
</evidence>
<accession>A0AAE4MET9</accession>
<gene>
    <name evidence="2" type="primary">ydeA</name>
    <name evidence="2" type="ORF">McpCs1_01630</name>
</gene>
<dbReference type="InterPro" id="IPR029062">
    <property type="entry name" value="Class_I_gatase-like"/>
</dbReference>
<keyword evidence="2" id="KW-0326">Glycosidase</keyword>
<dbReference type="PANTHER" id="PTHR48094">
    <property type="entry name" value="PROTEIN/NUCLEIC ACID DEGLYCASE DJ-1-RELATED"/>
    <property type="match status" value="1"/>
</dbReference>
<dbReference type="GO" id="GO:0006508">
    <property type="term" value="P:proteolysis"/>
    <property type="evidence" value="ECO:0007669"/>
    <property type="project" value="UniProtKB-KW"/>
</dbReference>
<feature type="domain" description="DJ-1/PfpI" evidence="1">
    <location>
        <begin position="5"/>
        <end position="175"/>
    </location>
</feature>
<dbReference type="GO" id="GO:0008233">
    <property type="term" value="F:peptidase activity"/>
    <property type="evidence" value="ECO:0007669"/>
    <property type="project" value="UniProtKB-KW"/>
</dbReference>
<dbReference type="EMBL" id="JAWDKB010000001">
    <property type="protein sequence ID" value="MDV0442816.1"/>
    <property type="molecule type" value="Genomic_DNA"/>
</dbReference>
<keyword evidence="2" id="KW-0645">Protease</keyword>
<dbReference type="Proteomes" id="UP001283212">
    <property type="component" value="Unassembled WGS sequence"/>
</dbReference>
<name>A0AAE4MET9_9EURY</name>
<dbReference type="RefSeq" id="WP_338095356.1">
    <property type="nucleotide sequence ID" value="NZ_JAWDKB010000001.1"/>
</dbReference>
<protein>
    <submittedName>
        <fullName evidence="2">Protease YdeA</fullName>
        <ecNumber evidence="2">3.2.-.-</ecNumber>
    </submittedName>
</protein>
<dbReference type="GO" id="GO:0016798">
    <property type="term" value="F:hydrolase activity, acting on glycosyl bonds"/>
    <property type="evidence" value="ECO:0007669"/>
    <property type="project" value="UniProtKB-KW"/>
</dbReference>